<dbReference type="AlphaFoldDB" id="A0A0B7K9G3"/>
<dbReference type="Pfam" id="PF00106">
    <property type="entry name" value="adh_short"/>
    <property type="match status" value="1"/>
</dbReference>
<dbReference type="SUPFAM" id="SSF51735">
    <property type="entry name" value="NAD(P)-binding Rossmann-fold domains"/>
    <property type="match status" value="1"/>
</dbReference>
<name>A0A0B7K9G3_BIOOC</name>
<reference evidence="2" key="1">
    <citation type="submission" date="2015-01" db="EMBL/GenBank/DDBJ databases">
        <authorList>
            <person name="Durling Mikael"/>
        </authorList>
    </citation>
    <scope>NUCLEOTIDE SEQUENCE</scope>
</reference>
<protein>
    <submittedName>
        <fullName evidence="2">Uncharacterized protein</fullName>
    </submittedName>
</protein>
<dbReference type="GO" id="GO:0019748">
    <property type="term" value="P:secondary metabolic process"/>
    <property type="evidence" value="ECO:0007669"/>
    <property type="project" value="TreeGrafter"/>
</dbReference>
<proteinExistence type="inferred from homology"/>
<dbReference type="InterPro" id="IPR036291">
    <property type="entry name" value="NAD(P)-bd_dom_sf"/>
</dbReference>
<evidence type="ECO:0000313" key="2">
    <source>
        <dbReference type="EMBL" id="CEO51565.1"/>
    </source>
</evidence>
<evidence type="ECO:0000256" key="1">
    <source>
        <dbReference type="ARBA" id="ARBA00006484"/>
    </source>
</evidence>
<dbReference type="GO" id="GO:0005737">
    <property type="term" value="C:cytoplasm"/>
    <property type="evidence" value="ECO:0007669"/>
    <property type="project" value="TreeGrafter"/>
</dbReference>
<dbReference type="PRINTS" id="PR00081">
    <property type="entry name" value="GDHRDH"/>
</dbReference>
<organism evidence="2">
    <name type="scientific">Bionectria ochroleuca</name>
    <name type="common">Gliocladium roseum</name>
    <dbReference type="NCBI Taxonomy" id="29856"/>
    <lineage>
        <taxon>Eukaryota</taxon>
        <taxon>Fungi</taxon>
        <taxon>Dikarya</taxon>
        <taxon>Ascomycota</taxon>
        <taxon>Pezizomycotina</taxon>
        <taxon>Sordariomycetes</taxon>
        <taxon>Hypocreomycetidae</taxon>
        <taxon>Hypocreales</taxon>
        <taxon>Bionectriaceae</taxon>
        <taxon>Clonostachys</taxon>
    </lineage>
</organism>
<dbReference type="PANTHER" id="PTHR43544">
    <property type="entry name" value="SHORT-CHAIN DEHYDROGENASE/REDUCTASE"/>
    <property type="match status" value="1"/>
</dbReference>
<comment type="similarity">
    <text evidence="1">Belongs to the short-chain dehydrogenases/reductases (SDR) family.</text>
</comment>
<accession>A0A0B7K9G3</accession>
<sequence>MAETNQTIVLITGANTGIGCETVKALLQSDRSYHVLMGIRDLQKGKQALISLKGVALNTKSTTELLQIDVSSDESISEAFDSVQATHGRIDVLLNNAGIALDAELVFGDITMREAWNKSYDVNVSGPNILTHIFAPLLLKSSDPRLIFVSSGLASLERMSEAHYPAPPPIPAGWPKKGAYLPSSYRASKTALNMAMLSWHWILKEDGVKVWCVEPGFLATELGGERATKARSGAGHPSSGGKLLVTVIEGDRDAEVGKIVNRGGIQLF</sequence>
<dbReference type="InterPro" id="IPR002347">
    <property type="entry name" value="SDR_fam"/>
</dbReference>
<dbReference type="EMBL" id="CDPU01000023">
    <property type="protein sequence ID" value="CEO51565.1"/>
    <property type="molecule type" value="Genomic_DNA"/>
</dbReference>
<dbReference type="Gene3D" id="3.40.50.720">
    <property type="entry name" value="NAD(P)-binding Rossmann-like Domain"/>
    <property type="match status" value="1"/>
</dbReference>
<dbReference type="GO" id="GO:0016491">
    <property type="term" value="F:oxidoreductase activity"/>
    <property type="evidence" value="ECO:0007669"/>
    <property type="project" value="TreeGrafter"/>
</dbReference>
<gene>
    <name evidence="2" type="ORF">BN869_000007623_1</name>
</gene>
<dbReference type="PANTHER" id="PTHR43544:SF32">
    <property type="entry name" value="CHAIN DEHYDROGENASE, PUTATIVE (AFU_ORTHOLOGUE AFUA_5G01530)-RELATED"/>
    <property type="match status" value="1"/>
</dbReference>
<dbReference type="InterPro" id="IPR051468">
    <property type="entry name" value="Fungal_SecMetab_SDRs"/>
</dbReference>